<dbReference type="SUPFAM" id="SSF53850">
    <property type="entry name" value="Periplasmic binding protein-like II"/>
    <property type="match status" value="1"/>
</dbReference>
<keyword evidence="4" id="KW-1185">Reference proteome</keyword>
<keyword evidence="3" id="KW-0675">Receptor</keyword>
<evidence type="ECO:0000256" key="1">
    <source>
        <dbReference type="ARBA" id="ARBA00006987"/>
    </source>
</evidence>
<feature type="signal peptide" evidence="2">
    <location>
        <begin position="1"/>
        <end position="25"/>
    </location>
</feature>
<dbReference type="InterPro" id="IPR042100">
    <property type="entry name" value="Bug_dom1"/>
</dbReference>
<keyword evidence="2" id="KW-0732">Signal</keyword>
<dbReference type="Proteomes" id="UP000277294">
    <property type="component" value="Unassembled WGS sequence"/>
</dbReference>
<sequence length="326" mass="33622">MIRLVSILACACAAAAPAVPGRAAAQDYPVRPIRIVIGYAPGGLGDTLARVVADKLGARLGQPVIVENKPGAGGVIAAEYVARAAPDGYTLLQGTAAEMTYAASMVGAKLGYDATRDFAPISMLNAAQMVLVASPALGVKSVPELRQYAGRHSGKLNYASFGVGSSAHFAAEIFKSQTGMDITHIPFKGSEPAVQEVAAGRVQLLFNTVASSIPYIQAGRLVPLAVTGQARADALPEVPTFGQIGLSGVDLSPWAGLFAPKGTPAEIVRRLNGEVRAVLTSAEVESRLTALGAAPLPSTPEALGARVAQETETIKALVKKANLKFE</sequence>
<dbReference type="OrthoDB" id="8443386at2"/>
<dbReference type="Gene3D" id="3.40.190.150">
    <property type="entry name" value="Bordetella uptake gene, domain 1"/>
    <property type="match status" value="1"/>
</dbReference>
<evidence type="ECO:0000313" key="3">
    <source>
        <dbReference type="EMBL" id="VCU71815.1"/>
    </source>
</evidence>
<dbReference type="CDD" id="cd13578">
    <property type="entry name" value="PBP2_Bug27"/>
    <property type="match status" value="1"/>
</dbReference>
<dbReference type="PANTHER" id="PTHR42928">
    <property type="entry name" value="TRICARBOXYLATE-BINDING PROTEIN"/>
    <property type="match status" value="1"/>
</dbReference>
<dbReference type="AlphaFoldDB" id="A0A3P4B9J6"/>
<dbReference type="PANTHER" id="PTHR42928:SF5">
    <property type="entry name" value="BLR1237 PROTEIN"/>
    <property type="match status" value="1"/>
</dbReference>
<dbReference type="InterPro" id="IPR005064">
    <property type="entry name" value="BUG"/>
</dbReference>
<feature type="chain" id="PRO_5018194803" evidence="2">
    <location>
        <begin position="26"/>
        <end position="326"/>
    </location>
</feature>
<comment type="similarity">
    <text evidence="1">Belongs to the UPF0065 (bug) family.</text>
</comment>
<accession>A0A3P4B9J6</accession>
<evidence type="ECO:0000256" key="2">
    <source>
        <dbReference type="SAM" id="SignalP"/>
    </source>
</evidence>
<gene>
    <name evidence="3" type="ORF">PIGHUM_03905</name>
</gene>
<proteinExistence type="inferred from homology"/>
<reference evidence="3 4" key="1">
    <citation type="submission" date="2018-10" db="EMBL/GenBank/DDBJ databases">
        <authorList>
            <person name="Criscuolo A."/>
        </authorList>
    </citation>
    <scope>NUCLEOTIDE SEQUENCE [LARGE SCALE GENOMIC DNA]</scope>
    <source>
        <strain evidence="3">DnA1</strain>
    </source>
</reference>
<dbReference type="PIRSF" id="PIRSF017082">
    <property type="entry name" value="YflP"/>
    <property type="match status" value="1"/>
</dbReference>
<organism evidence="3 4">
    <name type="scientific">Pigmentiphaga humi</name>
    <dbReference type="NCBI Taxonomy" id="2478468"/>
    <lineage>
        <taxon>Bacteria</taxon>
        <taxon>Pseudomonadati</taxon>
        <taxon>Pseudomonadota</taxon>
        <taxon>Betaproteobacteria</taxon>
        <taxon>Burkholderiales</taxon>
        <taxon>Alcaligenaceae</taxon>
        <taxon>Pigmentiphaga</taxon>
    </lineage>
</organism>
<dbReference type="Pfam" id="PF03401">
    <property type="entry name" value="TctC"/>
    <property type="match status" value="1"/>
</dbReference>
<protein>
    <submittedName>
        <fullName evidence="3">Tripartite tricarboxylate transporter family receptor</fullName>
    </submittedName>
</protein>
<evidence type="ECO:0000313" key="4">
    <source>
        <dbReference type="Proteomes" id="UP000277294"/>
    </source>
</evidence>
<name>A0A3P4B9J6_9BURK</name>
<dbReference type="EMBL" id="UWPJ01000030">
    <property type="protein sequence ID" value="VCU71815.1"/>
    <property type="molecule type" value="Genomic_DNA"/>
</dbReference>
<dbReference type="Gene3D" id="3.40.190.10">
    <property type="entry name" value="Periplasmic binding protein-like II"/>
    <property type="match status" value="1"/>
</dbReference>
<dbReference type="RefSeq" id="WP_124081413.1">
    <property type="nucleotide sequence ID" value="NZ_UWPJ01000030.1"/>
</dbReference>